<dbReference type="AlphaFoldDB" id="A0AAE3HH43"/>
<dbReference type="EC" id="3.2.2.-" evidence="12"/>
<dbReference type="RefSeq" id="WP_259053607.1">
    <property type="nucleotide sequence ID" value="NZ_JANUCT010000001.1"/>
</dbReference>
<dbReference type="CDD" id="cd00056">
    <property type="entry name" value="ENDO3c"/>
    <property type="match status" value="1"/>
</dbReference>
<evidence type="ECO:0000256" key="4">
    <source>
        <dbReference type="ARBA" id="ARBA00022723"/>
    </source>
</evidence>
<keyword evidence="13" id="KW-1185">Reference proteome</keyword>
<organism evidence="12 13">
    <name type="scientific">Methylohalomonas lacus</name>
    <dbReference type="NCBI Taxonomy" id="398773"/>
    <lineage>
        <taxon>Bacteria</taxon>
        <taxon>Pseudomonadati</taxon>
        <taxon>Pseudomonadota</taxon>
        <taxon>Gammaproteobacteria</taxon>
        <taxon>Methylohalomonadales</taxon>
        <taxon>Methylohalomonadaceae</taxon>
        <taxon>Methylohalomonas</taxon>
    </lineage>
</organism>
<gene>
    <name evidence="12" type="ORF">J2T55_000186</name>
</gene>
<accession>A0AAE3HH43</accession>
<dbReference type="SUPFAM" id="SSF48150">
    <property type="entry name" value="DNA-glycosylase"/>
    <property type="match status" value="1"/>
</dbReference>
<dbReference type="InterPro" id="IPR011257">
    <property type="entry name" value="DNA_glycosylase"/>
</dbReference>
<keyword evidence="7" id="KW-0408">Iron</keyword>
<dbReference type="Pfam" id="PF00730">
    <property type="entry name" value="HhH-GPD"/>
    <property type="match status" value="1"/>
</dbReference>
<evidence type="ECO:0000256" key="2">
    <source>
        <dbReference type="ARBA" id="ARBA00002933"/>
    </source>
</evidence>
<dbReference type="GO" id="GO:0006284">
    <property type="term" value="P:base-excision repair"/>
    <property type="evidence" value="ECO:0007669"/>
    <property type="project" value="InterPro"/>
</dbReference>
<dbReference type="PANTHER" id="PTHR42944:SF1">
    <property type="entry name" value="ADENINE DNA GLYCOSYLASE"/>
    <property type="match status" value="1"/>
</dbReference>
<comment type="similarity">
    <text evidence="3">Belongs to the Nth/MutY family.</text>
</comment>
<evidence type="ECO:0000256" key="6">
    <source>
        <dbReference type="ARBA" id="ARBA00022801"/>
    </source>
</evidence>
<dbReference type="GO" id="GO:0051536">
    <property type="term" value="F:iron-sulfur cluster binding"/>
    <property type="evidence" value="ECO:0007669"/>
    <property type="project" value="UniProtKB-KW"/>
</dbReference>
<dbReference type="InterPro" id="IPR044298">
    <property type="entry name" value="MIG/MutY"/>
</dbReference>
<dbReference type="SMART" id="SM00478">
    <property type="entry name" value="ENDO3c"/>
    <property type="match status" value="1"/>
</dbReference>
<keyword evidence="4" id="KW-0479">Metal-binding</keyword>
<dbReference type="InterPro" id="IPR004036">
    <property type="entry name" value="Endonuclease-III-like_CS2"/>
</dbReference>
<keyword evidence="6 12" id="KW-0378">Hydrolase</keyword>
<sequence length="185" mass="20915">MTEILLQRTRAANVAAFYDDFFSHYPDWYSLTNADSEGLESFLRPLGIWRRRTATLVNLANAIMEMDGRVPHDRVEIEKLPGVGQYVANAIQLLAAGTPAPLLDAGMARVLERYFGPRTLADIRYDKYLQDLAWRVVSCDKAIEVNWGILDLSAVLCKNREPLCSQCPLKKGCNYYQGNVSERLV</sequence>
<dbReference type="Gene3D" id="1.10.340.30">
    <property type="entry name" value="Hypothetical protein, domain 2"/>
    <property type="match status" value="1"/>
</dbReference>
<dbReference type="InterPro" id="IPR003265">
    <property type="entry name" value="HhH-GPD_domain"/>
</dbReference>
<comment type="caution">
    <text evidence="12">The sequence shown here is derived from an EMBL/GenBank/DDBJ whole genome shotgun (WGS) entry which is preliminary data.</text>
</comment>
<evidence type="ECO:0000256" key="8">
    <source>
        <dbReference type="ARBA" id="ARBA00023014"/>
    </source>
</evidence>
<evidence type="ECO:0000256" key="1">
    <source>
        <dbReference type="ARBA" id="ARBA00001966"/>
    </source>
</evidence>
<dbReference type="PANTHER" id="PTHR42944">
    <property type="entry name" value="ADENINE DNA GLYCOSYLASE"/>
    <property type="match status" value="1"/>
</dbReference>
<evidence type="ECO:0000259" key="11">
    <source>
        <dbReference type="SMART" id="SM00478"/>
    </source>
</evidence>
<keyword evidence="9" id="KW-0234">DNA repair</keyword>
<evidence type="ECO:0000256" key="3">
    <source>
        <dbReference type="ARBA" id="ARBA00008343"/>
    </source>
</evidence>
<evidence type="ECO:0000256" key="7">
    <source>
        <dbReference type="ARBA" id="ARBA00023004"/>
    </source>
</evidence>
<dbReference type="GO" id="GO:0006298">
    <property type="term" value="P:mismatch repair"/>
    <property type="evidence" value="ECO:0007669"/>
    <property type="project" value="TreeGrafter"/>
</dbReference>
<evidence type="ECO:0000256" key="10">
    <source>
        <dbReference type="ARBA" id="ARBA00023295"/>
    </source>
</evidence>
<dbReference type="Proteomes" id="UP001204445">
    <property type="component" value="Unassembled WGS sequence"/>
</dbReference>
<comment type="function">
    <text evidence="2">Adenine glycosylase active on G-A mispairs. MutY also corrects error-prone DNA synthesis past GO lesions which are due to the oxidatively damaged form of guanine: 7,8-dihydro-8-oxoguanine (8-oxo-dGTP).</text>
</comment>
<dbReference type="GO" id="GO:0035485">
    <property type="term" value="F:adenine/guanine mispair binding"/>
    <property type="evidence" value="ECO:0007669"/>
    <property type="project" value="TreeGrafter"/>
</dbReference>
<dbReference type="GO" id="GO:0034039">
    <property type="term" value="F:8-oxo-7,8-dihydroguanine DNA N-glycosylase activity"/>
    <property type="evidence" value="ECO:0007669"/>
    <property type="project" value="TreeGrafter"/>
</dbReference>
<dbReference type="GO" id="GO:0032357">
    <property type="term" value="F:oxidized purine DNA binding"/>
    <property type="evidence" value="ECO:0007669"/>
    <property type="project" value="TreeGrafter"/>
</dbReference>
<name>A0AAE3HH43_9GAMM</name>
<comment type="cofactor">
    <cofactor evidence="1">
        <name>[4Fe-4S] cluster</name>
        <dbReference type="ChEBI" id="CHEBI:49883"/>
    </cofactor>
</comment>
<keyword evidence="5" id="KW-0227">DNA damage</keyword>
<dbReference type="GO" id="GO:0000701">
    <property type="term" value="F:purine-specific mismatch base pair DNA N-glycosylase activity"/>
    <property type="evidence" value="ECO:0007669"/>
    <property type="project" value="TreeGrafter"/>
</dbReference>
<keyword evidence="8" id="KW-0411">Iron-sulfur</keyword>
<evidence type="ECO:0000256" key="5">
    <source>
        <dbReference type="ARBA" id="ARBA00022763"/>
    </source>
</evidence>
<evidence type="ECO:0000256" key="9">
    <source>
        <dbReference type="ARBA" id="ARBA00023204"/>
    </source>
</evidence>
<dbReference type="EMBL" id="JANUCT010000001">
    <property type="protein sequence ID" value="MCS3902194.1"/>
    <property type="molecule type" value="Genomic_DNA"/>
</dbReference>
<dbReference type="GO" id="GO:0046872">
    <property type="term" value="F:metal ion binding"/>
    <property type="evidence" value="ECO:0007669"/>
    <property type="project" value="UniProtKB-KW"/>
</dbReference>
<evidence type="ECO:0000313" key="12">
    <source>
        <dbReference type="EMBL" id="MCS3902194.1"/>
    </source>
</evidence>
<dbReference type="PROSITE" id="PS01155">
    <property type="entry name" value="ENDONUCLEASE_III_2"/>
    <property type="match status" value="1"/>
</dbReference>
<keyword evidence="10 12" id="KW-0326">Glycosidase</keyword>
<reference evidence="12" key="1">
    <citation type="submission" date="2022-08" db="EMBL/GenBank/DDBJ databases">
        <title>Genomic Encyclopedia of Type Strains, Phase III (KMG-III): the genomes of soil and plant-associated and newly described type strains.</title>
        <authorList>
            <person name="Whitman W."/>
        </authorList>
    </citation>
    <scope>NUCLEOTIDE SEQUENCE</scope>
    <source>
        <strain evidence="12">HMT 1</strain>
    </source>
</reference>
<dbReference type="Gene3D" id="1.10.1670.10">
    <property type="entry name" value="Helix-hairpin-Helix base-excision DNA repair enzymes (C-terminal)"/>
    <property type="match status" value="1"/>
</dbReference>
<feature type="domain" description="HhH-GPD" evidence="11">
    <location>
        <begin position="5"/>
        <end position="155"/>
    </location>
</feature>
<proteinExistence type="inferred from homology"/>
<protein>
    <submittedName>
        <fullName evidence="12">A/G-specific adenine glycosylase</fullName>
        <ecNumber evidence="12">3.2.2.-</ecNumber>
    </submittedName>
</protein>
<evidence type="ECO:0000313" key="13">
    <source>
        <dbReference type="Proteomes" id="UP001204445"/>
    </source>
</evidence>
<dbReference type="InterPro" id="IPR023170">
    <property type="entry name" value="HhH_base_excis_C"/>
</dbReference>